<dbReference type="SUPFAM" id="SSF48452">
    <property type="entry name" value="TPR-like"/>
    <property type="match status" value="1"/>
</dbReference>
<feature type="repeat" description="TPR" evidence="1">
    <location>
        <begin position="80"/>
        <end position="113"/>
    </location>
</feature>
<dbReference type="Gene3D" id="1.25.40.10">
    <property type="entry name" value="Tetratricopeptide repeat domain"/>
    <property type="match status" value="1"/>
</dbReference>
<gene>
    <name evidence="2" type="ORF">DCW38_03480</name>
</gene>
<dbReference type="PROSITE" id="PS50005">
    <property type="entry name" value="TPR"/>
    <property type="match status" value="1"/>
</dbReference>
<evidence type="ECO:0000313" key="2">
    <source>
        <dbReference type="EMBL" id="HAV92224.1"/>
    </source>
</evidence>
<reference evidence="2 3" key="1">
    <citation type="journal article" date="2018" name="Nat. Biotechnol.">
        <title>A standardized bacterial taxonomy based on genome phylogeny substantially revises the tree of life.</title>
        <authorList>
            <person name="Parks D.H."/>
            <person name="Chuvochina M."/>
            <person name="Waite D.W."/>
            <person name="Rinke C."/>
            <person name="Skarshewski A."/>
            <person name="Chaumeil P.A."/>
            <person name="Hugenholtz P."/>
        </authorList>
    </citation>
    <scope>NUCLEOTIDE SEQUENCE [LARGE SCALE GENOMIC DNA]</scope>
    <source>
        <strain evidence="2">UBA9956</strain>
    </source>
</reference>
<name>A0A350H9K8_UNCW3</name>
<keyword evidence="1" id="KW-0802">TPR repeat</keyword>
<evidence type="ECO:0000256" key="1">
    <source>
        <dbReference type="PROSITE-ProRule" id="PRU00339"/>
    </source>
</evidence>
<dbReference type="AlphaFoldDB" id="A0A350H9K8"/>
<dbReference type="InterPro" id="IPR019734">
    <property type="entry name" value="TPR_rpt"/>
</dbReference>
<dbReference type="InterPro" id="IPR011990">
    <property type="entry name" value="TPR-like_helical_dom_sf"/>
</dbReference>
<comment type="caution">
    <text evidence="2">The sequence shown here is derived from an EMBL/GenBank/DDBJ whole genome shotgun (WGS) entry which is preliminary data.</text>
</comment>
<protein>
    <submittedName>
        <fullName evidence="2">Uncharacterized protein</fullName>
    </submittedName>
</protein>
<evidence type="ECO:0000313" key="3">
    <source>
        <dbReference type="Proteomes" id="UP000264062"/>
    </source>
</evidence>
<dbReference type="EMBL" id="DMZY01000106">
    <property type="protein sequence ID" value="HAV92224.1"/>
    <property type="molecule type" value="Genomic_DNA"/>
</dbReference>
<sequence length="138" mass="16915">MDEKFEHYFIRAKKRIKEHRYLEALEYYERLENNYKYTNKQPSQEFYSYFGYALFMSGKDKKRGIDLMDKAVTQSMFSDEDFMLNLAEAYFMNNEKNKAQELIKQTFSVNPRSKRAYLMRQKYVPKKKGLLDMIFRRK</sequence>
<dbReference type="Proteomes" id="UP000264062">
    <property type="component" value="Unassembled WGS sequence"/>
</dbReference>
<proteinExistence type="predicted"/>
<accession>A0A350H9K8</accession>
<organism evidence="2 3">
    <name type="scientific">candidate division WOR-3 bacterium</name>
    <dbReference type="NCBI Taxonomy" id="2052148"/>
    <lineage>
        <taxon>Bacteria</taxon>
        <taxon>Bacteria division WOR-3</taxon>
    </lineage>
</organism>